<accession>A0AA39XH92</accession>
<sequence>MLLCISSGPDTKTTGATPFNSRDTLELHIPDDNPDIGGFISAELERCIASGTGLQGMFLWVTLQIDSLCDAKTDEAIRLDLADLPKDLTETFICILRKAGGSPIPDPLQSRILKITIAARRPLTIQELREALSVVPGDTLWNPTRLLNSLHAALVCCGSHLTVDEEVLGEIIIAYLNYAVFETHLYRAVAPQVSVEATTSKIIVSVAGPRQVHNLALKLLRSTRQSRSDLDIGKVLAEAGRYRLVDSPERFYIFAYANAHWESHVANILGNNPVMSSMLVKLLQVAPSPDIWLELEDCSLVSWAAKCGEDIIVAVLAEQGAELEAVGKID</sequence>
<gene>
    <name evidence="1" type="ORF">B0T14DRAFT_561229</name>
</gene>
<keyword evidence="2" id="KW-1185">Reference proteome</keyword>
<evidence type="ECO:0000313" key="1">
    <source>
        <dbReference type="EMBL" id="KAK0633655.1"/>
    </source>
</evidence>
<dbReference type="PANTHER" id="PTHR10039:SF10">
    <property type="entry name" value="NACHT DOMAIN-CONTAINING PROTEIN"/>
    <property type="match status" value="1"/>
</dbReference>
<protein>
    <submittedName>
        <fullName evidence="1">Uncharacterized protein</fullName>
    </submittedName>
</protein>
<evidence type="ECO:0000313" key="2">
    <source>
        <dbReference type="Proteomes" id="UP001175000"/>
    </source>
</evidence>
<reference evidence="1" key="1">
    <citation type="submission" date="2023-06" db="EMBL/GenBank/DDBJ databases">
        <title>Genome-scale phylogeny and comparative genomics of the fungal order Sordariales.</title>
        <authorList>
            <consortium name="Lawrence Berkeley National Laboratory"/>
            <person name="Hensen N."/>
            <person name="Bonometti L."/>
            <person name="Westerberg I."/>
            <person name="Brannstrom I.O."/>
            <person name="Guillou S."/>
            <person name="Cros-Aarteil S."/>
            <person name="Calhoun S."/>
            <person name="Haridas S."/>
            <person name="Kuo A."/>
            <person name="Mondo S."/>
            <person name="Pangilinan J."/>
            <person name="Riley R."/>
            <person name="Labutti K."/>
            <person name="Andreopoulos B."/>
            <person name="Lipzen A."/>
            <person name="Chen C."/>
            <person name="Yanf M."/>
            <person name="Daum C."/>
            <person name="Ng V."/>
            <person name="Clum A."/>
            <person name="Steindorff A."/>
            <person name="Ohm R."/>
            <person name="Martin F."/>
            <person name="Silar P."/>
            <person name="Natvig D."/>
            <person name="Lalanne C."/>
            <person name="Gautier V."/>
            <person name="Ament-Velasquez S.L."/>
            <person name="Kruys A."/>
            <person name="Hutchinson M.I."/>
            <person name="Powell A.J."/>
            <person name="Barry K."/>
            <person name="Miller A.N."/>
            <person name="Grigoriev I.V."/>
            <person name="Debuchy R."/>
            <person name="Gladieux P."/>
            <person name="Thoren M.H."/>
            <person name="Johannesson H."/>
        </authorList>
    </citation>
    <scope>NUCLEOTIDE SEQUENCE</scope>
    <source>
        <strain evidence="1">CBS 606.72</strain>
    </source>
</reference>
<dbReference type="Proteomes" id="UP001175000">
    <property type="component" value="Unassembled WGS sequence"/>
</dbReference>
<dbReference type="EMBL" id="JAULSU010000001">
    <property type="protein sequence ID" value="KAK0633655.1"/>
    <property type="molecule type" value="Genomic_DNA"/>
</dbReference>
<name>A0AA39XH92_9PEZI</name>
<dbReference type="PANTHER" id="PTHR10039">
    <property type="entry name" value="AMELOGENIN"/>
    <property type="match status" value="1"/>
</dbReference>
<proteinExistence type="predicted"/>
<comment type="caution">
    <text evidence="1">The sequence shown here is derived from an EMBL/GenBank/DDBJ whole genome shotgun (WGS) entry which is preliminary data.</text>
</comment>
<dbReference type="AlphaFoldDB" id="A0AA39XH92"/>
<organism evidence="1 2">
    <name type="scientific">Immersiella caudata</name>
    <dbReference type="NCBI Taxonomy" id="314043"/>
    <lineage>
        <taxon>Eukaryota</taxon>
        <taxon>Fungi</taxon>
        <taxon>Dikarya</taxon>
        <taxon>Ascomycota</taxon>
        <taxon>Pezizomycotina</taxon>
        <taxon>Sordariomycetes</taxon>
        <taxon>Sordariomycetidae</taxon>
        <taxon>Sordariales</taxon>
        <taxon>Lasiosphaeriaceae</taxon>
        <taxon>Immersiella</taxon>
    </lineage>
</organism>